<dbReference type="Gene3D" id="3.40.190.10">
    <property type="entry name" value="Periplasmic binding protein-like II"/>
    <property type="match status" value="1"/>
</dbReference>
<dbReference type="InterPro" id="IPR042100">
    <property type="entry name" value="Bug_dom1"/>
</dbReference>
<name>A0A3P4B6I0_9BURK</name>
<dbReference type="SUPFAM" id="SSF53850">
    <property type="entry name" value="Periplasmic binding protein-like II"/>
    <property type="match status" value="1"/>
</dbReference>
<dbReference type="EMBL" id="UWPJ01000032">
    <property type="protein sequence ID" value="VCU71904.1"/>
    <property type="molecule type" value="Genomic_DNA"/>
</dbReference>
<feature type="signal peptide" evidence="2">
    <location>
        <begin position="1"/>
        <end position="43"/>
    </location>
</feature>
<dbReference type="OrthoDB" id="7243230at2"/>
<keyword evidence="4" id="KW-1185">Reference proteome</keyword>
<organism evidence="3 4">
    <name type="scientific">Pigmentiphaga humi</name>
    <dbReference type="NCBI Taxonomy" id="2478468"/>
    <lineage>
        <taxon>Bacteria</taxon>
        <taxon>Pseudomonadati</taxon>
        <taxon>Pseudomonadota</taxon>
        <taxon>Betaproteobacteria</taxon>
        <taxon>Burkholderiales</taxon>
        <taxon>Alcaligenaceae</taxon>
        <taxon>Pigmentiphaga</taxon>
    </lineage>
</organism>
<evidence type="ECO:0000313" key="4">
    <source>
        <dbReference type="Proteomes" id="UP000277294"/>
    </source>
</evidence>
<keyword evidence="3" id="KW-0675">Receptor</keyword>
<protein>
    <submittedName>
        <fullName evidence="3">Tripartite tricarboxylate transporter family receptor</fullName>
    </submittedName>
</protein>
<keyword evidence="2" id="KW-0732">Signal</keyword>
<evidence type="ECO:0000256" key="1">
    <source>
        <dbReference type="ARBA" id="ARBA00006987"/>
    </source>
</evidence>
<reference evidence="3 4" key="1">
    <citation type="submission" date="2018-10" db="EMBL/GenBank/DDBJ databases">
        <authorList>
            <person name="Criscuolo A."/>
        </authorList>
    </citation>
    <scope>NUCLEOTIDE SEQUENCE [LARGE SCALE GENOMIC DNA]</scope>
    <source>
        <strain evidence="3">DnA1</strain>
    </source>
</reference>
<dbReference type="Pfam" id="PF03401">
    <property type="entry name" value="TctC"/>
    <property type="match status" value="1"/>
</dbReference>
<feature type="chain" id="PRO_5018093393" evidence="2">
    <location>
        <begin position="44"/>
        <end position="341"/>
    </location>
</feature>
<evidence type="ECO:0000313" key="3">
    <source>
        <dbReference type="EMBL" id="VCU71904.1"/>
    </source>
</evidence>
<dbReference type="PANTHER" id="PTHR42928:SF5">
    <property type="entry name" value="BLR1237 PROTEIN"/>
    <property type="match status" value="1"/>
</dbReference>
<sequence>MSKIPSLFSRHSYAALAGASRTVRFAAALMCAAALAASLPAQAQSYPAKPVRLVVPYPPGAGVDQVGRLIAEGLGERWNQQVIVDNRAGASGLIGAEYVARSPADGYSVLIMPLDIAINPAVLDGNRYDPAQNLTPVASLANSTQIVATAAGSGLSSFGEAAKRAQAEPGKLAFGSCGNGSPGQIVGLQLKTEASTEMLHVPYKGCANAVVDAAGGQIPLVIGGAGGITPQLRSGRLKALAVVSETRDPLFPDVPTLKELGYPVSFHHWFGLFVPNGTGSDVVSKIYADLERVYADPGFAKKLANLNLNPELQPGAEFKKRMTAEVDKYKTLLRQAGVKPE</sequence>
<accession>A0A3P4B6I0</accession>
<gene>
    <name evidence="3" type="ORF">PIGHUM_03995</name>
</gene>
<dbReference type="Proteomes" id="UP000277294">
    <property type="component" value="Unassembled WGS sequence"/>
</dbReference>
<dbReference type="AlphaFoldDB" id="A0A3P4B6I0"/>
<dbReference type="RefSeq" id="WP_124081499.1">
    <property type="nucleotide sequence ID" value="NZ_UWPJ01000032.1"/>
</dbReference>
<dbReference type="PIRSF" id="PIRSF017082">
    <property type="entry name" value="YflP"/>
    <property type="match status" value="1"/>
</dbReference>
<comment type="similarity">
    <text evidence="1">Belongs to the UPF0065 (bug) family.</text>
</comment>
<dbReference type="InterPro" id="IPR005064">
    <property type="entry name" value="BUG"/>
</dbReference>
<dbReference type="PANTHER" id="PTHR42928">
    <property type="entry name" value="TRICARBOXYLATE-BINDING PROTEIN"/>
    <property type="match status" value="1"/>
</dbReference>
<proteinExistence type="inferred from homology"/>
<evidence type="ECO:0000256" key="2">
    <source>
        <dbReference type="SAM" id="SignalP"/>
    </source>
</evidence>
<dbReference type="Gene3D" id="3.40.190.150">
    <property type="entry name" value="Bordetella uptake gene, domain 1"/>
    <property type="match status" value="1"/>
</dbReference>